<accession>A0AAD8IXT8</accession>
<reference evidence="2" key="1">
    <citation type="submission" date="2023-02" db="EMBL/GenBank/DDBJ databases">
        <title>Genome of toxic invasive species Heracleum sosnowskyi carries increased number of genes despite the absence of recent whole-genome duplications.</title>
        <authorList>
            <person name="Schelkunov M."/>
            <person name="Shtratnikova V."/>
            <person name="Makarenko M."/>
            <person name="Klepikova A."/>
            <person name="Omelchenko D."/>
            <person name="Novikova G."/>
            <person name="Obukhova E."/>
            <person name="Bogdanov V."/>
            <person name="Penin A."/>
            <person name="Logacheva M."/>
        </authorList>
    </citation>
    <scope>NUCLEOTIDE SEQUENCE</scope>
    <source>
        <strain evidence="2">Hsosn_3</strain>
        <tissue evidence="2">Leaf</tissue>
    </source>
</reference>
<dbReference type="PANTHER" id="PTHR34660:SF7">
    <property type="entry name" value="DNA LIGASE-LIKE PROTEIN"/>
    <property type="match status" value="1"/>
</dbReference>
<dbReference type="PANTHER" id="PTHR34660">
    <property type="entry name" value="MYB-LIKE PROTEIN X"/>
    <property type="match status" value="1"/>
</dbReference>
<sequence length="367" mass="41303">MSRCFPYPPPGFTKKASDVATLIDSIKLQKENKANKEKRKEKRREKKEKKREKKDKKEPVDSKQNKVDLDTHKDGKIWTESDGVLSQKRKREETEQLEGSSLTEEHEQPLNSQNPSYSSDGTQNSNKRRKQASVASVSPGNGNIIRIKLPLQNHKESESPARIEQLNSTSARNVHIKESDVKSREDQEQLCSTSGRNEIHDEQIYSGSGLMDFAVYPGEDVSRGSKGDASLTLFRKTSSLHGFPCPSNEFGSMSGNTDNFTQSHAQASVSVIPQDKKVQKKVSKYDSLIQNLYEIVIPSEVVDSDGEDWLFGGKRLDTVVKERKVEKQLPVNSGVTCSSSSTLYPLYPRARYLEEAKIYALPYTVPF</sequence>
<dbReference type="Proteomes" id="UP001237642">
    <property type="component" value="Unassembled WGS sequence"/>
</dbReference>
<feature type="compositionally biased region" description="Polar residues" evidence="1">
    <location>
        <begin position="109"/>
        <end position="125"/>
    </location>
</feature>
<evidence type="ECO:0000313" key="3">
    <source>
        <dbReference type="Proteomes" id="UP001237642"/>
    </source>
</evidence>
<gene>
    <name evidence="2" type="ORF">POM88_011979</name>
</gene>
<feature type="region of interest" description="Disordered" evidence="1">
    <location>
        <begin position="26"/>
        <end position="142"/>
    </location>
</feature>
<dbReference type="AlphaFoldDB" id="A0AAD8IXT8"/>
<feature type="compositionally biased region" description="Basic residues" evidence="1">
    <location>
        <begin position="36"/>
        <end position="54"/>
    </location>
</feature>
<dbReference type="EMBL" id="JAUIZM010000003">
    <property type="protein sequence ID" value="KAK1392923.1"/>
    <property type="molecule type" value="Genomic_DNA"/>
</dbReference>
<evidence type="ECO:0000313" key="2">
    <source>
        <dbReference type="EMBL" id="KAK1392923.1"/>
    </source>
</evidence>
<name>A0AAD8IXT8_9APIA</name>
<proteinExistence type="predicted"/>
<evidence type="ECO:0000256" key="1">
    <source>
        <dbReference type="SAM" id="MobiDB-lite"/>
    </source>
</evidence>
<protein>
    <submittedName>
        <fullName evidence="2">Uncharacterized protein</fullName>
    </submittedName>
</protein>
<comment type="caution">
    <text evidence="2">The sequence shown here is derived from an EMBL/GenBank/DDBJ whole genome shotgun (WGS) entry which is preliminary data.</text>
</comment>
<reference evidence="2" key="2">
    <citation type="submission" date="2023-05" db="EMBL/GenBank/DDBJ databases">
        <authorList>
            <person name="Schelkunov M.I."/>
        </authorList>
    </citation>
    <scope>NUCLEOTIDE SEQUENCE</scope>
    <source>
        <strain evidence="2">Hsosn_3</strain>
        <tissue evidence="2">Leaf</tissue>
    </source>
</reference>
<feature type="compositionally biased region" description="Basic and acidic residues" evidence="1">
    <location>
        <begin position="55"/>
        <end position="79"/>
    </location>
</feature>
<keyword evidence="3" id="KW-1185">Reference proteome</keyword>
<organism evidence="2 3">
    <name type="scientific">Heracleum sosnowskyi</name>
    <dbReference type="NCBI Taxonomy" id="360622"/>
    <lineage>
        <taxon>Eukaryota</taxon>
        <taxon>Viridiplantae</taxon>
        <taxon>Streptophyta</taxon>
        <taxon>Embryophyta</taxon>
        <taxon>Tracheophyta</taxon>
        <taxon>Spermatophyta</taxon>
        <taxon>Magnoliopsida</taxon>
        <taxon>eudicotyledons</taxon>
        <taxon>Gunneridae</taxon>
        <taxon>Pentapetalae</taxon>
        <taxon>asterids</taxon>
        <taxon>campanulids</taxon>
        <taxon>Apiales</taxon>
        <taxon>Apiaceae</taxon>
        <taxon>Apioideae</taxon>
        <taxon>apioid superclade</taxon>
        <taxon>Tordylieae</taxon>
        <taxon>Tordyliinae</taxon>
        <taxon>Heracleum</taxon>
    </lineage>
</organism>